<feature type="region of interest" description="Disordered" evidence="4">
    <location>
        <begin position="387"/>
        <end position="437"/>
    </location>
</feature>
<dbReference type="GO" id="GO:0005634">
    <property type="term" value="C:nucleus"/>
    <property type="evidence" value="ECO:0007669"/>
    <property type="project" value="UniProtKB-SubCell"/>
</dbReference>
<dbReference type="PANTHER" id="PTHR15321:SF3">
    <property type="entry name" value="TP53-BINDING PROTEIN 1"/>
    <property type="match status" value="1"/>
</dbReference>
<feature type="compositionally biased region" description="Basic residues" evidence="4">
    <location>
        <begin position="620"/>
        <end position="630"/>
    </location>
</feature>
<keyword evidence="2" id="KW-0227">DNA damage</keyword>
<dbReference type="Proteomes" id="UP000007796">
    <property type="component" value="Unassembled WGS sequence"/>
</dbReference>
<dbReference type="InterPro" id="IPR047252">
    <property type="entry name" value="TP53BP1-like"/>
</dbReference>
<feature type="region of interest" description="Disordered" evidence="4">
    <location>
        <begin position="454"/>
        <end position="679"/>
    </location>
</feature>
<dbReference type="GeneID" id="25976018"/>
<accession>F0XG99</accession>
<feature type="compositionally biased region" description="Acidic residues" evidence="4">
    <location>
        <begin position="53"/>
        <end position="69"/>
    </location>
</feature>
<evidence type="ECO:0000256" key="1">
    <source>
        <dbReference type="ARBA" id="ARBA00004123"/>
    </source>
</evidence>
<evidence type="ECO:0000259" key="5">
    <source>
        <dbReference type="PROSITE" id="PS50172"/>
    </source>
</evidence>
<evidence type="ECO:0000313" key="7">
    <source>
        <dbReference type="Proteomes" id="UP000007796"/>
    </source>
</evidence>
<organism evidence="7">
    <name type="scientific">Grosmannia clavigera (strain kw1407 / UAMH 11150)</name>
    <name type="common">Blue stain fungus</name>
    <name type="synonym">Graphiocladiella clavigera</name>
    <dbReference type="NCBI Taxonomy" id="655863"/>
    <lineage>
        <taxon>Eukaryota</taxon>
        <taxon>Fungi</taxon>
        <taxon>Dikarya</taxon>
        <taxon>Ascomycota</taxon>
        <taxon>Pezizomycotina</taxon>
        <taxon>Sordariomycetes</taxon>
        <taxon>Sordariomycetidae</taxon>
        <taxon>Ophiostomatales</taxon>
        <taxon>Ophiostomataceae</taxon>
        <taxon>Leptographium</taxon>
    </lineage>
</organism>
<evidence type="ECO:0000256" key="3">
    <source>
        <dbReference type="ARBA" id="ARBA00023242"/>
    </source>
</evidence>
<dbReference type="eggNOG" id="KOG3548">
    <property type="taxonomic scope" value="Eukaryota"/>
</dbReference>
<feature type="compositionally biased region" description="Low complexity" evidence="4">
    <location>
        <begin position="541"/>
        <end position="581"/>
    </location>
</feature>
<feature type="compositionally biased region" description="Low complexity" evidence="4">
    <location>
        <begin position="596"/>
        <end position="605"/>
    </location>
</feature>
<dbReference type="PROSITE" id="PS50172">
    <property type="entry name" value="BRCT"/>
    <property type="match status" value="1"/>
</dbReference>
<dbReference type="AlphaFoldDB" id="F0XG99"/>
<feature type="region of interest" description="Disordered" evidence="4">
    <location>
        <begin position="1"/>
        <end position="70"/>
    </location>
</feature>
<evidence type="ECO:0000256" key="4">
    <source>
        <dbReference type="SAM" id="MobiDB-lite"/>
    </source>
</evidence>
<keyword evidence="7" id="KW-1185">Reference proteome</keyword>
<feature type="compositionally biased region" description="Basic and acidic residues" evidence="4">
    <location>
        <begin position="242"/>
        <end position="262"/>
    </location>
</feature>
<sequence length="989" mass="106410">MPETHAMDPTVGTAPDPSQSPTQSNEDRSYDRFEDPESLPPFILGALAAGDPPGDDELLPDRSLDEEDSGAVRFSLYSVGLYSEESPPASDVDRSENRRSHFFAASEDDKNDKFASAAARMPQTPRAPSKNPFAGQYQTPLLAGSQLFAQTPFSTAFQQGSPTSSRPSPSGYPAPATTPRAPVSSSLKPRFPASSVGDETPVLLCPLTTSSQPGDSPRPSPIPQSSPVRPKRRAHGPISEYEPMRESQRRREASERCFRRDDDDFGSSSDDDVQDVSLKRRRLAAYKREAGARTLSTINMSRPSFREDAVEVPASRSKDKSLEGGPPATAEPGDPQSEDFEEVEFPQSMIDQYSARPPPIAKTPSSSVPSLPAIALTMAKDAKANPTLFRTSSLNETEAIPETSPVGRKSRPTQMASSGDYPQPRAEMTPQHVAGSSAQTAILIQTPLPISQRAAVPPQTRGRGANTVILSDVPEHEFSAEQQEVQRTPPARASLQQTPDQELDHATAGRSSPPALPPAFSTRAWSRRATGDAVATKAKRPSLTVSTSSRDSSVSTMSSLSSTPSLPSREATPTTANTTANESDLSACKSDRKADTAATTAASATGDEYSSPPLPVSRLPFRRQRSKISRSKAGSTGSLGRPRTASRRQESPLLSGSTDELAQSPGSVGSRARRSGGRFVSLKPTSGLFSAGAGARIFEGMVFAISFQSQRPDESAENCEERTRQAQTLRRKIEEAGGRVLQDGFDELFKVRPVMTATPTAETTGEDLQLVASAADTGFTALIADGHSRKAKYMQALALGLPCLAVRWATTCLERGRVVDWAPYLLCAGPSVFLGDAIRSRAMPAQQTATDVSLAAIVHSRPRLLDHVTILLVLRKREDPRRMPYVFLAQVLGAALTRVHGLEEAREQLLAMEDAGRPYDWVYEDGRAGGGADLFQSLAAAGRKRKRPSSGTAGSLAARMPRRVAMLSNERVIQSLIFGRLIEEDEMAM</sequence>
<dbReference type="Gene3D" id="3.40.50.10190">
    <property type="entry name" value="BRCT domain"/>
    <property type="match status" value="1"/>
</dbReference>
<dbReference type="PANTHER" id="PTHR15321">
    <property type="entry name" value="TUMOR SUPPRESSOR P53-BINDING PROTEIN 1"/>
    <property type="match status" value="1"/>
</dbReference>
<dbReference type="InterPro" id="IPR036420">
    <property type="entry name" value="BRCT_dom_sf"/>
</dbReference>
<feature type="compositionally biased region" description="Basic and acidic residues" evidence="4">
    <location>
        <begin position="25"/>
        <end position="35"/>
    </location>
</feature>
<dbReference type="GO" id="GO:0000077">
    <property type="term" value="P:DNA damage checkpoint signaling"/>
    <property type="evidence" value="ECO:0007669"/>
    <property type="project" value="TreeGrafter"/>
</dbReference>
<dbReference type="SUPFAM" id="SSF52113">
    <property type="entry name" value="BRCT domain"/>
    <property type="match status" value="1"/>
</dbReference>
<evidence type="ECO:0000313" key="6">
    <source>
        <dbReference type="EMBL" id="EFX03041.1"/>
    </source>
</evidence>
<feature type="region of interest" description="Disordered" evidence="4">
    <location>
        <begin position="150"/>
        <end position="368"/>
    </location>
</feature>
<name>F0XG99_GROCL</name>
<dbReference type="RefSeq" id="XP_014172523.1">
    <property type="nucleotide sequence ID" value="XM_014317048.1"/>
</dbReference>
<gene>
    <name evidence="6" type="ORF">CMQ_2970</name>
</gene>
<dbReference type="OrthoDB" id="129353at2759"/>
<feature type="region of interest" description="Disordered" evidence="4">
    <location>
        <begin position="83"/>
        <end position="138"/>
    </location>
</feature>
<dbReference type="CDD" id="cd17745">
    <property type="entry name" value="BRCT_p53bp1_rpt1"/>
    <property type="match status" value="1"/>
</dbReference>
<feature type="compositionally biased region" description="Polar residues" evidence="4">
    <location>
        <begin position="652"/>
        <end position="661"/>
    </location>
</feature>
<feature type="compositionally biased region" description="Acidic residues" evidence="4">
    <location>
        <begin position="263"/>
        <end position="274"/>
    </location>
</feature>
<proteinExistence type="predicted"/>
<dbReference type="InParanoid" id="F0XG99"/>
<dbReference type="GO" id="GO:0042393">
    <property type="term" value="F:histone binding"/>
    <property type="evidence" value="ECO:0007669"/>
    <property type="project" value="TreeGrafter"/>
</dbReference>
<dbReference type="STRING" id="655863.F0XG99"/>
<evidence type="ECO:0000256" key="2">
    <source>
        <dbReference type="ARBA" id="ARBA00022763"/>
    </source>
</evidence>
<keyword evidence="3" id="KW-0539">Nucleus</keyword>
<feature type="compositionally biased region" description="Polar residues" evidence="4">
    <location>
        <begin position="150"/>
        <end position="160"/>
    </location>
</feature>
<dbReference type="HOGENOM" id="CLU_008949_0_0_1"/>
<feature type="domain" description="BRCT" evidence="5">
    <location>
        <begin position="693"/>
        <end position="826"/>
    </location>
</feature>
<reference evidence="6 7" key="1">
    <citation type="journal article" date="2011" name="Proc. Natl. Acad. Sci. U.S.A.">
        <title>Genome and transcriptome analyses of the mountain pine beetle-fungal symbiont Grosmannia clavigera, a lodgepole pine pathogen.</title>
        <authorList>
            <person name="DiGuistini S."/>
            <person name="Wang Y."/>
            <person name="Liao N.Y."/>
            <person name="Taylor G."/>
            <person name="Tanguay P."/>
            <person name="Feau N."/>
            <person name="Henrissat B."/>
            <person name="Chan S.K."/>
            <person name="Hesse-Orce U."/>
            <person name="Alamouti S.M."/>
            <person name="Tsui C.K.M."/>
            <person name="Docking R.T."/>
            <person name="Levasseur A."/>
            <person name="Haridas S."/>
            <person name="Robertson G."/>
            <person name="Birol I."/>
            <person name="Holt R.A."/>
            <person name="Marra M.A."/>
            <person name="Hamelin R.C."/>
            <person name="Hirst M."/>
            <person name="Jones S.J.M."/>
            <person name="Bohlmann J."/>
            <person name="Breuil C."/>
        </authorList>
    </citation>
    <scope>NUCLEOTIDE SEQUENCE [LARGE SCALE GENOMIC DNA]</scope>
    <source>
        <strain evidence="7">kw1407 / UAMH 11150</strain>
    </source>
</reference>
<comment type="subcellular location">
    <subcellularLocation>
        <location evidence="1">Nucleus</location>
    </subcellularLocation>
</comment>
<dbReference type="InterPro" id="IPR001357">
    <property type="entry name" value="BRCT_dom"/>
</dbReference>
<dbReference type="GO" id="GO:0045944">
    <property type="term" value="P:positive regulation of transcription by RNA polymerase II"/>
    <property type="evidence" value="ECO:0007669"/>
    <property type="project" value="TreeGrafter"/>
</dbReference>
<protein>
    <submittedName>
        <fullName evidence="6">DNA damage repair protein</fullName>
    </submittedName>
</protein>
<dbReference type="EMBL" id="GL629769">
    <property type="protein sequence ID" value="EFX03041.1"/>
    <property type="molecule type" value="Genomic_DNA"/>
</dbReference>
<dbReference type="InterPro" id="IPR047249">
    <property type="entry name" value="BRCT_p53bp1-like_rpt1"/>
</dbReference>